<reference evidence="2 3" key="1">
    <citation type="submission" date="2017-11" db="EMBL/GenBank/DDBJ databases">
        <title>De novo assembly and phasing of dikaryotic genomes from two isolates of Puccinia coronata f. sp. avenae, the causal agent of oat crown rust.</title>
        <authorList>
            <person name="Miller M.E."/>
            <person name="Zhang Y."/>
            <person name="Omidvar V."/>
            <person name="Sperschneider J."/>
            <person name="Schwessinger B."/>
            <person name="Raley C."/>
            <person name="Palmer J.M."/>
            <person name="Garnica D."/>
            <person name="Upadhyaya N."/>
            <person name="Rathjen J."/>
            <person name="Taylor J.M."/>
            <person name="Park R.F."/>
            <person name="Dodds P.N."/>
            <person name="Hirsch C.D."/>
            <person name="Kianian S.F."/>
            <person name="Figueroa M."/>
        </authorList>
    </citation>
    <scope>NUCLEOTIDE SEQUENCE [LARGE SCALE GENOMIC DNA]</scope>
    <source>
        <strain evidence="2">12NC29</strain>
    </source>
</reference>
<accession>A0A2N5SBY0</accession>
<evidence type="ECO:0000256" key="1">
    <source>
        <dbReference type="SAM" id="MobiDB-lite"/>
    </source>
</evidence>
<sequence>MALPAHPTPQSRPPPTDNPSNPCPIAQIAQKISQIDFRYQLPRKYTSATHPSASLSDCFCGSFVVFSCPIRKNPPYPFAMFSQSEFFMNLGGPLPALPFANKNPETQESYLAPLPGTPGTSSKHSKPWVPRLGIPLQLAPEILQDQGRSQGGKHAPAPKEWDKMWSKEDLVWKTVIMNWTWDQFKSMVIRVFGQGRDHFSTHINNVNKAGKLTWMCIIPNHQTYGKNSKYSVSSNSKFQRFMGAVLDNPTSQVIICVSMADPSMVAKKLEREKAKNKSLALNYGNKEERRLLALTKT</sequence>
<comment type="caution">
    <text evidence="2">The sequence shown here is derived from an EMBL/GenBank/DDBJ whole genome shotgun (WGS) entry which is preliminary data.</text>
</comment>
<protein>
    <submittedName>
        <fullName evidence="2">Uncharacterized protein</fullName>
    </submittedName>
</protein>
<evidence type="ECO:0000313" key="3">
    <source>
        <dbReference type="Proteomes" id="UP000235388"/>
    </source>
</evidence>
<dbReference type="Proteomes" id="UP000235388">
    <property type="component" value="Unassembled WGS sequence"/>
</dbReference>
<dbReference type="AlphaFoldDB" id="A0A2N5SBY0"/>
<proteinExistence type="predicted"/>
<feature type="region of interest" description="Disordered" evidence="1">
    <location>
        <begin position="1"/>
        <end position="22"/>
    </location>
</feature>
<keyword evidence="3" id="KW-1185">Reference proteome</keyword>
<evidence type="ECO:0000313" key="2">
    <source>
        <dbReference type="EMBL" id="PLW10704.1"/>
    </source>
</evidence>
<organism evidence="2 3">
    <name type="scientific">Puccinia coronata f. sp. avenae</name>
    <dbReference type="NCBI Taxonomy" id="200324"/>
    <lineage>
        <taxon>Eukaryota</taxon>
        <taxon>Fungi</taxon>
        <taxon>Dikarya</taxon>
        <taxon>Basidiomycota</taxon>
        <taxon>Pucciniomycotina</taxon>
        <taxon>Pucciniomycetes</taxon>
        <taxon>Pucciniales</taxon>
        <taxon>Pucciniaceae</taxon>
        <taxon>Puccinia</taxon>
    </lineage>
</organism>
<dbReference type="EMBL" id="PGCJ01001049">
    <property type="protein sequence ID" value="PLW10704.1"/>
    <property type="molecule type" value="Genomic_DNA"/>
</dbReference>
<name>A0A2N5SBY0_9BASI</name>
<feature type="compositionally biased region" description="Pro residues" evidence="1">
    <location>
        <begin position="1"/>
        <end position="17"/>
    </location>
</feature>
<gene>
    <name evidence="2" type="ORF">PCANC_22554</name>
</gene>